<evidence type="ECO:0008006" key="4">
    <source>
        <dbReference type="Google" id="ProtNLM"/>
    </source>
</evidence>
<dbReference type="AlphaFoldDB" id="A0A5J4YN79"/>
<keyword evidence="1" id="KW-0812">Transmembrane</keyword>
<evidence type="ECO:0000256" key="1">
    <source>
        <dbReference type="SAM" id="Phobius"/>
    </source>
</evidence>
<name>A0A5J4YN79_PORPP</name>
<organism evidence="2 3">
    <name type="scientific">Porphyridium purpureum</name>
    <name type="common">Red alga</name>
    <name type="synonym">Porphyridium cruentum</name>
    <dbReference type="NCBI Taxonomy" id="35688"/>
    <lineage>
        <taxon>Eukaryota</taxon>
        <taxon>Rhodophyta</taxon>
        <taxon>Bangiophyceae</taxon>
        <taxon>Porphyridiales</taxon>
        <taxon>Porphyridiaceae</taxon>
        <taxon>Porphyridium</taxon>
    </lineage>
</organism>
<accession>A0A5J4YN79</accession>
<dbReference type="InterPro" id="IPR036034">
    <property type="entry name" value="PDZ_sf"/>
</dbReference>
<gene>
    <name evidence="2" type="ORF">FVE85_3561</name>
</gene>
<keyword evidence="1" id="KW-1133">Transmembrane helix</keyword>
<evidence type="ECO:0000313" key="3">
    <source>
        <dbReference type="Proteomes" id="UP000324585"/>
    </source>
</evidence>
<keyword evidence="3" id="KW-1185">Reference proteome</keyword>
<reference evidence="3" key="1">
    <citation type="journal article" date="2019" name="Nat. Commun.">
        <title>Expansion of phycobilisome linker gene families in mesophilic red algae.</title>
        <authorList>
            <person name="Lee J."/>
            <person name="Kim D."/>
            <person name="Bhattacharya D."/>
            <person name="Yoon H.S."/>
        </authorList>
    </citation>
    <scope>NUCLEOTIDE SEQUENCE [LARGE SCALE GENOMIC DNA]</scope>
    <source>
        <strain evidence="3">CCMP 1328</strain>
    </source>
</reference>
<dbReference type="SUPFAM" id="SSF50156">
    <property type="entry name" value="PDZ domain-like"/>
    <property type="match status" value="1"/>
</dbReference>
<dbReference type="EMBL" id="VRMN01000010">
    <property type="protein sequence ID" value="KAA8492123.1"/>
    <property type="molecule type" value="Genomic_DNA"/>
</dbReference>
<sequence length="206" mass="21454">MAAFIGGALGVGKGSALFGRGKVQDGRSVQRQAVATGKSGVVAGRRCAAGWRMMASSADAKKASRLVKVKKPLGLALEEVASGAVVVSGFRDGGMAAASGLLVGEVVVGVREVATGTRWETRRVGLERVMAIIKSIETDEVEFAVEPAAAAAAGADSGFTQKKIDPQLRNRLKQEYSAPYRQNWILTIIAVITVLVLAAYASGIRP</sequence>
<dbReference type="OrthoDB" id="12765at2763"/>
<dbReference type="Proteomes" id="UP000324585">
    <property type="component" value="Unassembled WGS sequence"/>
</dbReference>
<protein>
    <recommendedName>
        <fullName evidence="4">PDZ domain-containing protein</fullName>
    </recommendedName>
</protein>
<comment type="caution">
    <text evidence="2">The sequence shown here is derived from an EMBL/GenBank/DDBJ whole genome shotgun (WGS) entry which is preliminary data.</text>
</comment>
<keyword evidence="1" id="KW-0472">Membrane</keyword>
<proteinExistence type="predicted"/>
<feature type="transmembrane region" description="Helical" evidence="1">
    <location>
        <begin position="184"/>
        <end position="203"/>
    </location>
</feature>
<evidence type="ECO:0000313" key="2">
    <source>
        <dbReference type="EMBL" id="KAA8492123.1"/>
    </source>
</evidence>
<dbReference type="Gene3D" id="2.30.42.10">
    <property type="match status" value="1"/>
</dbReference>